<evidence type="ECO:0000256" key="7">
    <source>
        <dbReference type="ARBA" id="ARBA00023136"/>
    </source>
</evidence>
<dbReference type="InterPro" id="IPR038731">
    <property type="entry name" value="RgtA/B/C-like"/>
</dbReference>
<evidence type="ECO:0000256" key="1">
    <source>
        <dbReference type="ARBA" id="ARBA00004651"/>
    </source>
</evidence>
<feature type="transmembrane region" description="Helical" evidence="8">
    <location>
        <begin position="182"/>
        <end position="210"/>
    </location>
</feature>
<dbReference type="RefSeq" id="WP_145277387.1">
    <property type="nucleotide sequence ID" value="NZ_CP036426.1"/>
</dbReference>
<feature type="transmembrane region" description="Helical" evidence="8">
    <location>
        <begin position="314"/>
        <end position="331"/>
    </location>
</feature>
<reference evidence="10 11" key="1">
    <citation type="submission" date="2019-02" db="EMBL/GenBank/DDBJ databases">
        <title>Deep-cultivation of Planctomycetes and their phenomic and genomic characterization uncovers novel biology.</title>
        <authorList>
            <person name="Wiegand S."/>
            <person name="Jogler M."/>
            <person name="Boedeker C."/>
            <person name="Pinto D."/>
            <person name="Vollmers J."/>
            <person name="Rivas-Marin E."/>
            <person name="Kohn T."/>
            <person name="Peeters S.H."/>
            <person name="Heuer A."/>
            <person name="Rast P."/>
            <person name="Oberbeckmann S."/>
            <person name="Bunk B."/>
            <person name="Jeske O."/>
            <person name="Meyerdierks A."/>
            <person name="Storesund J.E."/>
            <person name="Kallscheuer N."/>
            <person name="Luecker S."/>
            <person name="Lage O.M."/>
            <person name="Pohl T."/>
            <person name="Merkel B.J."/>
            <person name="Hornburger P."/>
            <person name="Mueller R.-W."/>
            <person name="Bruemmer F."/>
            <person name="Labrenz M."/>
            <person name="Spormann A.M."/>
            <person name="Op den Camp H."/>
            <person name="Overmann J."/>
            <person name="Amann R."/>
            <person name="Jetten M.S.M."/>
            <person name="Mascher T."/>
            <person name="Medema M.H."/>
            <person name="Devos D.P."/>
            <person name="Kaster A.-K."/>
            <person name="Ovreas L."/>
            <person name="Rohde M."/>
            <person name="Galperin M.Y."/>
            <person name="Jogler C."/>
        </authorList>
    </citation>
    <scope>NUCLEOTIDE SEQUENCE [LARGE SCALE GENOMIC DNA]</scope>
    <source>
        <strain evidence="10 11">ElP</strain>
    </source>
</reference>
<dbReference type="GO" id="GO:0010041">
    <property type="term" value="P:response to iron(III) ion"/>
    <property type="evidence" value="ECO:0007669"/>
    <property type="project" value="TreeGrafter"/>
</dbReference>
<feature type="transmembrane region" description="Helical" evidence="8">
    <location>
        <begin position="369"/>
        <end position="390"/>
    </location>
</feature>
<dbReference type="PANTHER" id="PTHR33908">
    <property type="entry name" value="MANNOSYLTRANSFERASE YKCB-RELATED"/>
    <property type="match status" value="1"/>
</dbReference>
<evidence type="ECO:0000256" key="8">
    <source>
        <dbReference type="SAM" id="Phobius"/>
    </source>
</evidence>
<feature type="transmembrane region" description="Helical" evidence="8">
    <location>
        <begin position="425"/>
        <end position="445"/>
    </location>
</feature>
<evidence type="ECO:0000256" key="5">
    <source>
        <dbReference type="ARBA" id="ARBA00022692"/>
    </source>
</evidence>
<evidence type="ECO:0000256" key="2">
    <source>
        <dbReference type="ARBA" id="ARBA00022475"/>
    </source>
</evidence>
<dbReference type="EMBL" id="CP036426">
    <property type="protein sequence ID" value="QDV38691.1"/>
    <property type="molecule type" value="Genomic_DNA"/>
</dbReference>
<feature type="transmembrane region" description="Helical" evidence="8">
    <location>
        <begin position="396"/>
        <end position="418"/>
    </location>
</feature>
<dbReference type="Proteomes" id="UP000317835">
    <property type="component" value="Chromosome"/>
</dbReference>
<keyword evidence="6 8" id="KW-1133">Transmembrane helix</keyword>
<gene>
    <name evidence="10" type="primary">arnT_3</name>
    <name evidence="10" type="ORF">ElP_66460</name>
</gene>
<name>A0A518HCV8_9BACT</name>
<evidence type="ECO:0000259" key="9">
    <source>
        <dbReference type="Pfam" id="PF13231"/>
    </source>
</evidence>
<feature type="transmembrane region" description="Helical" evidence="8">
    <location>
        <begin position="16"/>
        <end position="37"/>
    </location>
</feature>
<evidence type="ECO:0000313" key="10">
    <source>
        <dbReference type="EMBL" id="QDV38691.1"/>
    </source>
</evidence>
<evidence type="ECO:0000256" key="4">
    <source>
        <dbReference type="ARBA" id="ARBA00022679"/>
    </source>
</evidence>
<feature type="transmembrane region" description="Helical" evidence="8">
    <location>
        <begin position="337"/>
        <end position="357"/>
    </location>
</feature>
<dbReference type="AlphaFoldDB" id="A0A518HCV8"/>
<evidence type="ECO:0000256" key="3">
    <source>
        <dbReference type="ARBA" id="ARBA00022676"/>
    </source>
</evidence>
<feature type="transmembrane region" description="Helical" evidence="8">
    <location>
        <begin position="90"/>
        <end position="108"/>
    </location>
</feature>
<dbReference type="GO" id="GO:0103015">
    <property type="term" value="F:4-amino-4-deoxy-L-arabinose transferase activity"/>
    <property type="evidence" value="ECO:0007669"/>
    <property type="project" value="UniProtKB-EC"/>
</dbReference>
<organism evidence="10 11">
    <name type="scientific">Tautonia plasticadhaerens</name>
    <dbReference type="NCBI Taxonomy" id="2527974"/>
    <lineage>
        <taxon>Bacteria</taxon>
        <taxon>Pseudomonadati</taxon>
        <taxon>Planctomycetota</taxon>
        <taxon>Planctomycetia</taxon>
        <taxon>Isosphaerales</taxon>
        <taxon>Isosphaeraceae</taxon>
        <taxon>Tautonia</taxon>
    </lineage>
</organism>
<dbReference type="GO" id="GO:0005886">
    <property type="term" value="C:plasma membrane"/>
    <property type="evidence" value="ECO:0007669"/>
    <property type="project" value="UniProtKB-SubCell"/>
</dbReference>
<keyword evidence="11" id="KW-1185">Reference proteome</keyword>
<keyword evidence="3 10" id="KW-0328">Glycosyltransferase</keyword>
<dbReference type="OrthoDB" id="232702at2"/>
<keyword evidence="2" id="KW-1003">Cell membrane</keyword>
<dbReference type="KEGG" id="tpla:ElP_66460"/>
<keyword evidence="5 8" id="KW-0812">Transmembrane</keyword>
<dbReference type="InterPro" id="IPR050297">
    <property type="entry name" value="LipidA_mod_glycosyltrf_83"/>
</dbReference>
<feature type="domain" description="Glycosyltransferase RgtA/B/C/D-like" evidence="9">
    <location>
        <begin position="69"/>
        <end position="244"/>
    </location>
</feature>
<keyword evidence="7 8" id="KW-0472">Membrane</keyword>
<sequence length="607" mass="66022">MPLRFGHRVRSRWPELVLLASALVTFVGLLGAVDLWGKREQRAAAESLDTVNHGHWLIAEIQGRPRLEKPPLPRWASASLMLLTGRSDEVIVRLPSALAAVGVALLVYDLGRRLGGRWVGIASGLAYCSTFYAITEHRQAGNDGPLAFFTTLALYSAWRRLHGDRVGPGLPPPSEEPGPRGWSILMYASLGLGFLTKGPVILVLVGLTVVPYLAVSRRLKAGLLLLQDWRGVALMTALCLCWPVPVLVSRFDALSVWMLEIGQKVGSAGVAHHDWRTPLVAEWFWMAMPWTPLAILALVVPFTARGRASRSTPWFPWFWAFANLAMFSTWSVAKPNYYVPCLPAVALLAGSGWIRMAREARSGAIGPRLMLQSLWVVLFVVACAAPVVVSQRAPEFLGASLALAAVVVAGVVASAVAWRRGAEATALAPIAASVSVGVLIAYGAIARPLLGSQSHRPLAATIDRLVPDDESTVLFFHELDEGLWFYLRDRALAPVPGSQPSTNDAHDMVVEARQGTLVEDPGLRLQQELDVLLGWIADPDREARHFLIRDRLYDRFAPALRGLTTELYREPDLGRNELVLLRVDAPAGTVASADADPASDLGTGPLR</sequence>
<feature type="transmembrane region" description="Helical" evidence="8">
    <location>
        <begin position="114"/>
        <end position="134"/>
    </location>
</feature>
<accession>A0A518HCV8</accession>
<evidence type="ECO:0000256" key="6">
    <source>
        <dbReference type="ARBA" id="ARBA00022989"/>
    </source>
</evidence>
<comment type="subcellular location">
    <subcellularLocation>
        <location evidence="1">Cell membrane</location>
        <topology evidence="1">Multi-pass membrane protein</topology>
    </subcellularLocation>
</comment>
<feature type="transmembrane region" description="Helical" evidence="8">
    <location>
        <begin position="231"/>
        <end position="248"/>
    </location>
</feature>
<protein>
    <submittedName>
        <fullName evidence="10">Undecaprenyl phosphate-alpha-4-amino-4-deoxy-L-arabinose arabinosyl transferase</fullName>
        <ecNumber evidence="10">2.4.2.43</ecNumber>
    </submittedName>
</protein>
<dbReference type="Pfam" id="PF13231">
    <property type="entry name" value="PMT_2"/>
    <property type="match status" value="1"/>
</dbReference>
<evidence type="ECO:0000313" key="11">
    <source>
        <dbReference type="Proteomes" id="UP000317835"/>
    </source>
</evidence>
<dbReference type="GO" id="GO:0009103">
    <property type="term" value="P:lipopolysaccharide biosynthetic process"/>
    <property type="evidence" value="ECO:0007669"/>
    <property type="project" value="UniProtKB-ARBA"/>
</dbReference>
<keyword evidence="4 10" id="KW-0808">Transferase</keyword>
<proteinExistence type="predicted"/>
<feature type="transmembrane region" description="Helical" evidence="8">
    <location>
        <begin position="283"/>
        <end position="302"/>
    </location>
</feature>
<dbReference type="PANTHER" id="PTHR33908:SF3">
    <property type="entry name" value="UNDECAPRENYL PHOSPHATE-ALPHA-4-AMINO-4-DEOXY-L-ARABINOSE ARABINOSYL TRANSFERASE"/>
    <property type="match status" value="1"/>
</dbReference>
<dbReference type="EC" id="2.4.2.43" evidence="10"/>